<dbReference type="AlphaFoldDB" id="A0AAV5ECI5"/>
<dbReference type="EMBL" id="BQKI01000074">
    <property type="protein sequence ID" value="GJN20360.1"/>
    <property type="molecule type" value="Genomic_DNA"/>
</dbReference>
<comment type="caution">
    <text evidence="1">The sequence shown here is derived from an EMBL/GenBank/DDBJ whole genome shotgun (WGS) entry which is preliminary data.</text>
</comment>
<protein>
    <recommendedName>
        <fullName evidence="3">Transposase</fullName>
    </recommendedName>
</protein>
<dbReference type="GO" id="GO:0005506">
    <property type="term" value="F:iron ion binding"/>
    <property type="evidence" value="ECO:0007669"/>
    <property type="project" value="InterPro"/>
</dbReference>
<evidence type="ECO:0000313" key="2">
    <source>
        <dbReference type="Proteomes" id="UP001054889"/>
    </source>
</evidence>
<dbReference type="Proteomes" id="UP001054889">
    <property type="component" value="Unassembled WGS sequence"/>
</dbReference>
<dbReference type="InterPro" id="IPR036396">
    <property type="entry name" value="Cyt_P450_sf"/>
</dbReference>
<keyword evidence="2" id="KW-1185">Reference proteome</keyword>
<reference evidence="1" key="2">
    <citation type="submission" date="2021-12" db="EMBL/GenBank/DDBJ databases">
        <title>Resequencing data analysis of finger millet.</title>
        <authorList>
            <person name="Hatakeyama M."/>
            <person name="Aluri S."/>
            <person name="Balachadran M.T."/>
            <person name="Sivarajan S.R."/>
            <person name="Poveda L."/>
            <person name="Shimizu-Inatsugi R."/>
            <person name="Schlapbach R."/>
            <person name="Sreeman S.M."/>
            <person name="Shimizu K.K."/>
        </authorList>
    </citation>
    <scope>NUCLEOTIDE SEQUENCE</scope>
</reference>
<dbReference type="GO" id="GO:0004497">
    <property type="term" value="F:monooxygenase activity"/>
    <property type="evidence" value="ECO:0007669"/>
    <property type="project" value="InterPro"/>
</dbReference>
<organism evidence="1 2">
    <name type="scientific">Eleusine coracana subsp. coracana</name>
    <dbReference type="NCBI Taxonomy" id="191504"/>
    <lineage>
        <taxon>Eukaryota</taxon>
        <taxon>Viridiplantae</taxon>
        <taxon>Streptophyta</taxon>
        <taxon>Embryophyta</taxon>
        <taxon>Tracheophyta</taxon>
        <taxon>Spermatophyta</taxon>
        <taxon>Magnoliopsida</taxon>
        <taxon>Liliopsida</taxon>
        <taxon>Poales</taxon>
        <taxon>Poaceae</taxon>
        <taxon>PACMAD clade</taxon>
        <taxon>Chloridoideae</taxon>
        <taxon>Cynodonteae</taxon>
        <taxon>Eleusininae</taxon>
        <taxon>Eleusine</taxon>
    </lineage>
</organism>
<accession>A0AAV5ECI5</accession>
<dbReference type="SUPFAM" id="SSF48264">
    <property type="entry name" value="Cytochrome P450"/>
    <property type="match status" value="1"/>
</dbReference>
<proteinExistence type="predicted"/>
<dbReference type="GO" id="GO:0020037">
    <property type="term" value="F:heme binding"/>
    <property type="evidence" value="ECO:0007669"/>
    <property type="project" value="InterPro"/>
</dbReference>
<dbReference type="GO" id="GO:0016705">
    <property type="term" value="F:oxidoreductase activity, acting on paired donors, with incorporation or reduction of molecular oxygen"/>
    <property type="evidence" value="ECO:0007669"/>
    <property type="project" value="InterPro"/>
</dbReference>
<evidence type="ECO:0008006" key="3">
    <source>
        <dbReference type="Google" id="ProtNLM"/>
    </source>
</evidence>
<gene>
    <name evidence="1" type="primary">gb07730</name>
    <name evidence="1" type="ORF">PR202_gb07730</name>
</gene>
<reference evidence="1" key="1">
    <citation type="journal article" date="2018" name="DNA Res.">
        <title>Multiple hybrid de novo genome assembly of finger millet, an orphan allotetraploid crop.</title>
        <authorList>
            <person name="Hatakeyama M."/>
            <person name="Aluri S."/>
            <person name="Balachadran M.T."/>
            <person name="Sivarajan S.R."/>
            <person name="Patrignani A."/>
            <person name="Gruter S."/>
            <person name="Poveda L."/>
            <person name="Shimizu-Inatsugi R."/>
            <person name="Baeten J."/>
            <person name="Francoijs K.J."/>
            <person name="Nataraja K.N."/>
            <person name="Reddy Y.A.N."/>
            <person name="Phadnis S."/>
            <person name="Ravikumar R.L."/>
            <person name="Schlapbach R."/>
            <person name="Sreeman S.M."/>
            <person name="Shimizu K.K."/>
        </authorList>
    </citation>
    <scope>NUCLEOTIDE SEQUENCE</scope>
</reference>
<name>A0AAV5ECI5_ELECO</name>
<evidence type="ECO:0000313" key="1">
    <source>
        <dbReference type="EMBL" id="GJN20360.1"/>
    </source>
</evidence>
<sequence>MEATGSPNLLDFFPALAAADLQGRGRLVDKLFARLYRVFDMEVEKRLRGRSFGQPEKIDFLDLLLNARKVKMARWCWTVTHYGQCSR</sequence>